<dbReference type="RefSeq" id="WP_343843019.1">
    <property type="nucleotide sequence ID" value="NZ_BAAAEI010000006.1"/>
</dbReference>
<evidence type="ECO:0000256" key="1">
    <source>
        <dbReference type="ARBA" id="ARBA00004196"/>
    </source>
</evidence>
<evidence type="ECO:0000313" key="7">
    <source>
        <dbReference type="Proteomes" id="UP001501757"/>
    </source>
</evidence>
<dbReference type="InterPro" id="IPR058625">
    <property type="entry name" value="MdtA-like_BSH"/>
</dbReference>
<keyword evidence="7" id="KW-1185">Reference proteome</keyword>
<comment type="similarity">
    <text evidence="2">Belongs to the membrane fusion protein (MFP) (TC 8.A.1) family.</text>
</comment>
<accession>A0ABN0WXG5</accession>
<comment type="subcellular location">
    <subcellularLocation>
        <location evidence="1">Cell envelope</location>
    </subcellularLocation>
</comment>
<dbReference type="PROSITE" id="PS51257">
    <property type="entry name" value="PROKAR_LIPOPROTEIN"/>
    <property type="match status" value="1"/>
</dbReference>
<keyword evidence="4" id="KW-0472">Membrane</keyword>
<dbReference type="Pfam" id="PF25917">
    <property type="entry name" value="BSH_RND"/>
    <property type="match status" value="1"/>
</dbReference>
<dbReference type="InterPro" id="IPR006143">
    <property type="entry name" value="RND_pump_MFP"/>
</dbReference>
<gene>
    <name evidence="6" type="ORF">GCM10009092_12410</name>
</gene>
<name>A0ABN0WXG5_9ALTE</name>
<evidence type="ECO:0000256" key="3">
    <source>
        <dbReference type="ARBA" id="ARBA00023054"/>
    </source>
</evidence>
<dbReference type="PANTHER" id="PTHR32347">
    <property type="entry name" value="EFFLUX SYSTEM COMPONENT YKNX-RELATED"/>
    <property type="match status" value="1"/>
</dbReference>
<dbReference type="InterPro" id="IPR050465">
    <property type="entry name" value="UPF0194_transport"/>
</dbReference>
<feature type="transmembrane region" description="Helical" evidence="4">
    <location>
        <begin position="21"/>
        <end position="42"/>
    </location>
</feature>
<evidence type="ECO:0000256" key="2">
    <source>
        <dbReference type="ARBA" id="ARBA00009477"/>
    </source>
</evidence>
<dbReference type="Gene3D" id="2.40.420.20">
    <property type="match status" value="1"/>
</dbReference>
<proteinExistence type="inferred from homology"/>
<protein>
    <submittedName>
        <fullName evidence="6">HlyD family efflux transporter periplasmic adaptor subunit</fullName>
    </submittedName>
</protein>
<keyword evidence="4" id="KW-0812">Transmembrane</keyword>
<dbReference type="EMBL" id="BAAAEI010000006">
    <property type="protein sequence ID" value="GAA0349529.1"/>
    <property type="molecule type" value="Genomic_DNA"/>
</dbReference>
<sequence>MLRDTSGQDRVIQPKGVKRKWLIVGVVTVACAAALVVTGPALSSLFGADMTVARERVRFAVVEQGDMQRDISVQGRIVASNSPTLYARSGGIVSLYIKAGDSVEQGQLLASVDSPELDNNYAQELAVLEQLKIEVGRYQIQMKTDILNNRQAIEVSAVNLEAAQVNKHRAEISIRDALISQREFEEKVSEFKKAELAHKHAQQQFELDKESMEFELKGKESQLARQQFVVDNLKRQVDELQLLAPASGIIGSVNVREKDSVAANSPLITLIDLSAFEVEVSIPENYADDLGVGLSSDISLNGQQFAGEVVAISPEVNNGQVVGRIRFVGDSIANLRQNQRVSARILIESRQNVVKVRRGAFVESGGGRVTYLVNGDVAVRHGIEIGARSLAEVEVLSGLKPGDEIIISSLEEFNQQQQIYLAN</sequence>
<evidence type="ECO:0000256" key="4">
    <source>
        <dbReference type="SAM" id="Phobius"/>
    </source>
</evidence>
<dbReference type="PANTHER" id="PTHR32347:SF14">
    <property type="entry name" value="EFFLUX SYSTEM COMPONENT YKNX-RELATED"/>
    <property type="match status" value="1"/>
</dbReference>
<dbReference type="NCBIfam" id="TIGR01730">
    <property type="entry name" value="RND_mfp"/>
    <property type="match status" value="1"/>
</dbReference>
<organism evidence="6 7">
    <name type="scientific">Bowmanella denitrificans</name>
    <dbReference type="NCBI Taxonomy" id="366582"/>
    <lineage>
        <taxon>Bacteria</taxon>
        <taxon>Pseudomonadati</taxon>
        <taxon>Pseudomonadota</taxon>
        <taxon>Gammaproteobacteria</taxon>
        <taxon>Alteromonadales</taxon>
        <taxon>Alteromonadaceae</taxon>
        <taxon>Bowmanella</taxon>
    </lineage>
</organism>
<dbReference type="Gene3D" id="2.40.30.170">
    <property type="match status" value="1"/>
</dbReference>
<comment type="caution">
    <text evidence="6">The sequence shown here is derived from an EMBL/GenBank/DDBJ whole genome shotgun (WGS) entry which is preliminary data.</text>
</comment>
<keyword evidence="3" id="KW-0175">Coiled coil</keyword>
<reference evidence="6 7" key="1">
    <citation type="journal article" date="2019" name="Int. J. Syst. Evol. Microbiol.">
        <title>The Global Catalogue of Microorganisms (GCM) 10K type strain sequencing project: providing services to taxonomists for standard genome sequencing and annotation.</title>
        <authorList>
            <consortium name="The Broad Institute Genomics Platform"/>
            <consortium name="The Broad Institute Genome Sequencing Center for Infectious Disease"/>
            <person name="Wu L."/>
            <person name="Ma J."/>
        </authorList>
    </citation>
    <scope>NUCLEOTIDE SEQUENCE [LARGE SCALE GENOMIC DNA]</scope>
    <source>
        <strain evidence="6 7">JCM 13378</strain>
    </source>
</reference>
<keyword evidence="4" id="KW-1133">Transmembrane helix</keyword>
<evidence type="ECO:0000313" key="6">
    <source>
        <dbReference type="EMBL" id="GAA0349529.1"/>
    </source>
</evidence>
<feature type="domain" description="Multidrug resistance protein MdtA-like barrel-sandwich hybrid" evidence="5">
    <location>
        <begin position="89"/>
        <end position="267"/>
    </location>
</feature>
<evidence type="ECO:0000259" key="5">
    <source>
        <dbReference type="Pfam" id="PF25917"/>
    </source>
</evidence>
<dbReference type="Proteomes" id="UP001501757">
    <property type="component" value="Unassembled WGS sequence"/>
</dbReference>
<dbReference type="SUPFAM" id="SSF111369">
    <property type="entry name" value="HlyD-like secretion proteins"/>
    <property type="match status" value="2"/>
</dbReference>
<dbReference type="Gene3D" id="2.40.50.100">
    <property type="match status" value="1"/>
</dbReference>